<dbReference type="AlphaFoldDB" id="A0ABD3G9J9"/>
<dbReference type="InterPro" id="IPR026960">
    <property type="entry name" value="RVT-Znf"/>
</dbReference>
<proteinExistence type="predicted"/>
<protein>
    <recommendedName>
        <fullName evidence="1">Reverse transcriptase zinc-binding domain-containing protein</fullName>
    </recommendedName>
</protein>
<evidence type="ECO:0000313" key="3">
    <source>
        <dbReference type="Proteomes" id="UP001633002"/>
    </source>
</evidence>
<reference evidence="2 3" key="1">
    <citation type="submission" date="2024-09" db="EMBL/GenBank/DDBJ databases">
        <title>Chromosome-scale assembly of Riccia sorocarpa.</title>
        <authorList>
            <person name="Paukszto L."/>
        </authorList>
    </citation>
    <scope>NUCLEOTIDE SEQUENCE [LARGE SCALE GENOMIC DNA]</scope>
    <source>
        <strain evidence="2">LP-2024</strain>
        <tissue evidence="2">Aerial parts of the thallus</tissue>
    </source>
</reference>
<sequence>MTDAFLLKNVSKLLTGANEDWILVAEAIIRKTLQGSHRTQEIKNWSTTEILLGLDSFRVKESPTLDRMLQVWYKLKRKLRWIPTTGPHPTAASAKFALRMATFSGAFQQHETQLLATTMRAARIRNIDTFQPQTTIKEYVNSTGVGTNPETNAILDKWEHTFPTLRACDITWIETEGWTWDGDNPKGSKCWQLSTAEWRRLLYSTKDDTDKLNKKWDTQQTAKQWKLRWKRLWNGPAQARTKIRAWRFLRAAYFTNAKAKTWGLGDGMCSRCNMEQETYVHAIWECPRTIERNLWVSWLLTDEDERTTNNSGGEPLLPLIDRALRMHRHNPAPLILMLATLRANWAERNDAQFNQKINFRGVQPIFRETDNDIEKPPTAFCFNKCYPR</sequence>
<dbReference type="EMBL" id="JBJQOH010000008">
    <property type="protein sequence ID" value="KAL3675823.1"/>
    <property type="molecule type" value="Genomic_DNA"/>
</dbReference>
<name>A0ABD3G9J9_9MARC</name>
<accession>A0ABD3G9J9</accession>
<dbReference type="Proteomes" id="UP001633002">
    <property type="component" value="Unassembled WGS sequence"/>
</dbReference>
<organism evidence="2 3">
    <name type="scientific">Riccia sorocarpa</name>
    <dbReference type="NCBI Taxonomy" id="122646"/>
    <lineage>
        <taxon>Eukaryota</taxon>
        <taxon>Viridiplantae</taxon>
        <taxon>Streptophyta</taxon>
        <taxon>Embryophyta</taxon>
        <taxon>Marchantiophyta</taxon>
        <taxon>Marchantiopsida</taxon>
        <taxon>Marchantiidae</taxon>
        <taxon>Marchantiales</taxon>
        <taxon>Ricciaceae</taxon>
        <taxon>Riccia</taxon>
    </lineage>
</organism>
<gene>
    <name evidence="2" type="ORF">R1sor_025771</name>
</gene>
<comment type="caution">
    <text evidence="2">The sequence shown here is derived from an EMBL/GenBank/DDBJ whole genome shotgun (WGS) entry which is preliminary data.</text>
</comment>
<evidence type="ECO:0000259" key="1">
    <source>
        <dbReference type="Pfam" id="PF13966"/>
    </source>
</evidence>
<evidence type="ECO:0000313" key="2">
    <source>
        <dbReference type="EMBL" id="KAL3675823.1"/>
    </source>
</evidence>
<feature type="domain" description="Reverse transcriptase zinc-binding" evidence="1">
    <location>
        <begin position="215"/>
        <end position="289"/>
    </location>
</feature>
<keyword evidence="3" id="KW-1185">Reference proteome</keyword>
<dbReference type="Pfam" id="PF13966">
    <property type="entry name" value="zf-RVT"/>
    <property type="match status" value="1"/>
</dbReference>